<evidence type="ECO:0000313" key="3">
    <source>
        <dbReference type="Proteomes" id="UP000326396"/>
    </source>
</evidence>
<feature type="domain" description="DUF1985" evidence="1">
    <location>
        <begin position="140"/>
        <end position="253"/>
    </location>
</feature>
<sequence length="290" mass="33281">MRRGLDRRSMGTAKVDEEGGGVDRIACWTDDEDGGRANLLPGSNPTALHLTFHVTFLTLLLLEDMAQAECKTRISWKNVELVKTVIGRNENRKDIWKKQCFGCWLDAKSTQPDGQLIHSILLLQKDLNLEPEFDGIHYIFNNETEPLRFGPREFCVITGFKFGDNTNKNKGGCGFINRVLSNNILIPFSVDGLKTFLEENENIFDDADIVRLSLLLLLYSLFMGVQTDKKVEQEHLMRVDDFDAWNDYNWGSYLWGRTYPSLLNVLMKKKIVPGKKLQYSMTGFIWVFKV</sequence>
<dbReference type="Proteomes" id="UP000326396">
    <property type="component" value="Linkage Group LG8"/>
</dbReference>
<name>A0A5N6LS98_9ASTR</name>
<dbReference type="Pfam" id="PF09331">
    <property type="entry name" value="DUF1985"/>
    <property type="match status" value="1"/>
</dbReference>
<dbReference type="InterPro" id="IPR015410">
    <property type="entry name" value="DUF1985"/>
</dbReference>
<comment type="caution">
    <text evidence="2">The sequence shown here is derived from an EMBL/GenBank/DDBJ whole genome shotgun (WGS) entry which is preliminary data.</text>
</comment>
<evidence type="ECO:0000259" key="1">
    <source>
        <dbReference type="Pfam" id="PF09331"/>
    </source>
</evidence>
<dbReference type="OrthoDB" id="1930729at2759"/>
<gene>
    <name evidence="2" type="ORF">E3N88_37502</name>
</gene>
<dbReference type="PANTHER" id="PTHR48449:SF1">
    <property type="entry name" value="DUF1985 DOMAIN-CONTAINING PROTEIN"/>
    <property type="match status" value="1"/>
</dbReference>
<dbReference type="PANTHER" id="PTHR48449">
    <property type="entry name" value="DUF1985 DOMAIN-CONTAINING PROTEIN"/>
    <property type="match status" value="1"/>
</dbReference>
<proteinExistence type="predicted"/>
<accession>A0A5N6LS98</accession>
<dbReference type="AlphaFoldDB" id="A0A5N6LS98"/>
<keyword evidence="3" id="KW-1185">Reference proteome</keyword>
<organism evidence="2 3">
    <name type="scientific">Mikania micrantha</name>
    <name type="common">bitter vine</name>
    <dbReference type="NCBI Taxonomy" id="192012"/>
    <lineage>
        <taxon>Eukaryota</taxon>
        <taxon>Viridiplantae</taxon>
        <taxon>Streptophyta</taxon>
        <taxon>Embryophyta</taxon>
        <taxon>Tracheophyta</taxon>
        <taxon>Spermatophyta</taxon>
        <taxon>Magnoliopsida</taxon>
        <taxon>eudicotyledons</taxon>
        <taxon>Gunneridae</taxon>
        <taxon>Pentapetalae</taxon>
        <taxon>asterids</taxon>
        <taxon>campanulids</taxon>
        <taxon>Asterales</taxon>
        <taxon>Asteraceae</taxon>
        <taxon>Asteroideae</taxon>
        <taxon>Heliantheae alliance</taxon>
        <taxon>Eupatorieae</taxon>
        <taxon>Mikania</taxon>
    </lineage>
</organism>
<evidence type="ECO:0000313" key="2">
    <source>
        <dbReference type="EMBL" id="KAD2804125.1"/>
    </source>
</evidence>
<reference evidence="2 3" key="1">
    <citation type="submission" date="2019-05" db="EMBL/GenBank/DDBJ databases">
        <title>Mikania micrantha, genome provides insights into the molecular mechanism of rapid growth.</title>
        <authorList>
            <person name="Liu B."/>
        </authorList>
    </citation>
    <scope>NUCLEOTIDE SEQUENCE [LARGE SCALE GENOMIC DNA]</scope>
    <source>
        <strain evidence="2">NLD-2019</strain>
        <tissue evidence="2">Leaf</tissue>
    </source>
</reference>
<dbReference type="EMBL" id="SZYD01000018">
    <property type="protein sequence ID" value="KAD2804125.1"/>
    <property type="molecule type" value="Genomic_DNA"/>
</dbReference>
<protein>
    <recommendedName>
        <fullName evidence="1">DUF1985 domain-containing protein</fullName>
    </recommendedName>
</protein>